<feature type="transmembrane region" description="Helical" evidence="5">
    <location>
        <begin position="208"/>
        <end position="228"/>
    </location>
</feature>
<dbReference type="PRINTS" id="PR01840">
    <property type="entry name" value="TATCFAMILY"/>
</dbReference>
<comment type="subunit">
    <text evidence="5">The Tat system comprises two distinct complexes: a TatABC complex, containing multiple copies of TatA, TatB and TatC subunits, and a separate TatA complex, containing only TatA subunits. Substrates initially bind to the TatABC complex, which probably triggers association of the separate TatA complex to form the active translocon.</text>
</comment>
<comment type="caution">
    <text evidence="6">The sequence shown here is derived from an EMBL/GenBank/DDBJ whole genome shotgun (WGS) entry which is preliminary data.</text>
</comment>
<evidence type="ECO:0000256" key="5">
    <source>
        <dbReference type="HAMAP-Rule" id="MF_00902"/>
    </source>
</evidence>
<name>A0A0W0Z5G6_9GAMM</name>
<dbReference type="Pfam" id="PF00902">
    <property type="entry name" value="TatC"/>
    <property type="match status" value="1"/>
</dbReference>
<dbReference type="RefSeq" id="WP_018578388.1">
    <property type="nucleotide sequence ID" value="NZ_KB892434.1"/>
</dbReference>
<dbReference type="PATRIC" id="fig|1122169.6.peg.695"/>
<feature type="transmembrane region" description="Helical" evidence="5">
    <location>
        <begin position="72"/>
        <end position="92"/>
    </location>
</feature>
<evidence type="ECO:0000256" key="2">
    <source>
        <dbReference type="ARBA" id="ARBA00022692"/>
    </source>
</evidence>
<feature type="transmembrane region" description="Helical" evidence="5">
    <location>
        <begin position="184"/>
        <end position="202"/>
    </location>
</feature>
<keyword evidence="5" id="KW-0813">Transport</keyword>
<keyword evidence="4 5" id="KW-0472">Membrane</keyword>
<feature type="transmembrane region" description="Helical" evidence="5">
    <location>
        <begin position="149"/>
        <end position="172"/>
    </location>
</feature>
<feature type="transmembrane region" description="Helical" evidence="5">
    <location>
        <begin position="104"/>
        <end position="129"/>
    </location>
</feature>
<evidence type="ECO:0000313" key="7">
    <source>
        <dbReference type="Proteomes" id="UP000054600"/>
    </source>
</evidence>
<evidence type="ECO:0000256" key="4">
    <source>
        <dbReference type="ARBA" id="ARBA00023136"/>
    </source>
</evidence>
<keyword evidence="5" id="KW-1003">Cell membrane</keyword>
<organism evidence="6 7">
    <name type="scientific">Legionella shakespearei DSM 23087</name>
    <dbReference type="NCBI Taxonomy" id="1122169"/>
    <lineage>
        <taxon>Bacteria</taxon>
        <taxon>Pseudomonadati</taxon>
        <taxon>Pseudomonadota</taxon>
        <taxon>Gammaproteobacteria</taxon>
        <taxon>Legionellales</taxon>
        <taxon>Legionellaceae</taxon>
        <taxon>Legionella</taxon>
    </lineage>
</organism>
<dbReference type="NCBIfam" id="TIGR00945">
    <property type="entry name" value="tatC"/>
    <property type="match status" value="1"/>
</dbReference>
<dbReference type="InterPro" id="IPR002033">
    <property type="entry name" value="TatC"/>
</dbReference>
<dbReference type="PANTHER" id="PTHR30371">
    <property type="entry name" value="SEC-INDEPENDENT PROTEIN TRANSLOCASE PROTEIN TATC"/>
    <property type="match status" value="1"/>
</dbReference>
<reference evidence="6 7" key="1">
    <citation type="submission" date="2015-11" db="EMBL/GenBank/DDBJ databases">
        <title>Genomic analysis of 38 Legionella species identifies large and diverse effector repertoires.</title>
        <authorList>
            <person name="Burstein D."/>
            <person name="Amaro F."/>
            <person name="Zusman T."/>
            <person name="Lifshitz Z."/>
            <person name="Cohen O."/>
            <person name="Gilbert J.A."/>
            <person name="Pupko T."/>
            <person name="Shuman H.A."/>
            <person name="Segal G."/>
        </authorList>
    </citation>
    <scope>NUCLEOTIDE SEQUENCE [LARGE SCALE GENOMIC DNA]</scope>
    <source>
        <strain evidence="6 7">ATCC 49655</strain>
    </source>
</reference>
<keyword evidence="5" id="KW-0811">Translocation</keyword>
<comment type="function">
    <text evidence="5">Part of the twin-arginine translocation (Tat) system that transports large folded proteins containing a characteristic twin-arginine motif in their signal peptide across membranes. Together with TatB, TatC is part of a receptor directly interacting with Tat signal peptides.</text>
</comment>
<dbReference type="GO" id="GO:0033281">
    <property type="term" value="C:TAT protein transport complex"/>
    <property type="evidence" value="ECO:0007669"/>
    <property type="project" value="UniProtKB-UniRule"/>
</dbReference>
<dbReference type="HAMAP" id="MF_00902">
    <property type="entry name" value="TatC"/>
    <property type="match status" value="1"/>
</dbReference>
<protein>
    <recommendedName>
        <fullName evidence="5">Sec-independent protein translocase protein TatC</fullName>
    </recommendedName>
</protein>
<dbReference type="GO" id="GO:0065002">
    <property type="term" value="P:intracellular protein transmembrane transport"/>
    <property type="evidence" value="ECO:0007669"/>
    <property type="project" value="TreeGrafter"/>
</dbReference>
<dbReference type="STRING" id="1122169.Lsha_0605"/>
<dbReference type="Proteomes" id="UP000054600">
    <property type="component" value="Unassembled WGS sequence"/>
</dbReference>
<proteinExistence type="inferred from homology"/>
<feature type="transmembrane region" description="Helical" evidence="5">
    <location>
        <begin position="12"/>
        <end position="38"/>
    </location>
</feature>
<keyword evidence="5" id="KW-0653">Protein transport</keyword>
<comment type="similarity">
    <text evidence="5">Belongs to the TatC family.</text>
</comment>
<evidence type="ECO:0000256" key="3">
    <source>
        <dbReference type="ARBA" id="ARBA00022989"/>
    </source>
</evidence>
<dbReference type="EMBL" id="LNYW01000019">
    <property type="protein sequence ID" value="KTD64174.1"/>
    <property type="molecule type" value="Genomic_DNA"/>
</dbReference>
<keyword evidence="3 5" id="KW-1133">Transmembrane helix</keyword>
<dbReference type="PANTHER" id="PTHR30371:SF0">
    <property type="entry name" value="SEC-INDEPENDENT PROTEIN TRANSLOCASE PROTEIN TATC, CHLOROPLASTIC-RELATED"/>
    <property type="match status" value="1"/>
</dbReference>
<dbReference type="GO" id="GO:0043953">
    <property type="term" value="P:protein transport by the Tat complex"/>
    <property type="evidence" value="ECO:0007669"/>
    <property type="project" value="UniProtKB-UniRule"/>
</dbReference>
<evidence type="ECO:0000313" key="6">
    <source>
        <dbReference type="EMBL" id="KTD64174.1"/>
    </source>
</evidence>
<dbReference type="GO" id="GO:0009977">
    <property type="term" value="F:proton motive force dependent protein transmembrane transporter activity"/>
    <property type="evidence" value="ECO:0007669"/>
    <property type="project" value="TreeGrafter"/>
</dbReference>
<gene>
    <name evidence="5" type="primary">tatC</name>
    <name evidence="6" type="ORF">Lsha_0605</name>
</gene>
<comment type="subcellular location">
    <subcellularLocation>
        <location evidence="5">Cell membrane</location>
        <topology evidence="5">Multi-pass membrane protein</topology>
    </subcellularLocation>
    <subcellularLocation>
        <location evidence="1">Membrane</location>
        <topology evidence="1">Multi-pass membrane protein</topology>
    </subcellularLocation>
</comment>
<keyword evidence="7" id="KW-1185">Reference proteome</keyword>
<sequence>MLIHLLELRRRVLYTLICFGSLFLLFFFIAADLFHWLVTPLLHSLPNQDGLIATQITSSVFTPLKLAADASLLLSAPFALYQIWCFVSPGLYKKEQDQVRGALLISLALFVSGMLFCFYLVLPFMFQFFTQALPEGVRLMPDMAYTLDFITRMLLLFGFSFQVPLICLIVVRLKIIDVVSLKKIRPYIIVAAFTLGMLLTPPDVLSQVMLAVPLCLLYELGIILAIYLA</sequence>
<dbReference type="AlphaFoldDB" id="A0A0W0Z5G6"/>
<keyword evidence="2 5" id="KW-0812">Transmembrane</keyword>
<dbReference type="eggNOG" id="COG0805">
    <property type="taxonomic scope" value="Bacteria"/>
</dbReference>
<accession>A0A0W0Z5G6</accession>
<evidence type="ECO:0000256" key="1">
    <source>
        <dbReference type="ARBA" id="ARBA00004141"/>
    </source>
</evidence>
<dbReference type="OrthoDB" id="9777044at2"/>